<keyword evidence="2" id="KW-1185">Reference proteome</keyword>
<dbReference type="Proteomes" id="UP000694540">
    <property type="component" value="Unplaced"/>
</dbReference>
<organism evidence="1 2">
    <name type="scientific">Catagonus wagneri</name>
    <name type="common">Chacoan peccary</name>
    <dbReference type="NCBI Taxonomy" id="51154"/>
    <lineage>
        <taxon>Eukaryota</taxon>
        <taxon>Metazoa</taxon>
        <taxon>Chordata</taxon>
        <taxon>Craniata</taxon>
        <taxon>Vertebrata</taxon>
        <taxon>Euteleostomi</taxon>
        <taxon>Mammalia</taxon>
        <taxon>Eutheria</taxon>
        <taxon>Laurasiatheria</taxon>
        <taxon>Artiodactyla</taxon>
        <taxon>Suina</taxon>
        <taxon>Tayassuidae</taxon>
        <taxon>Catagonus</taxon>
    </lineage>
</organism>
<accession>A0A8C3XBQ5</accession>
<reference evidence="1" key="1">
    <citation type="submission" date="2025-08" db="UniProtKB">
        <authorList>
            <consortium name="Ensembl"/>
        </authorList>
    </citation>
    <scope>IDENTIFICATION</scope>
</reference>
<evidence type="ECO:0000313" key="2">
    <source>
        <dbReference type="Proteomes" id="UP000694540"/>
    </source>
</evidence>
<evidence type="ECO:0000313" key="1">
    <source>
        <dbReference type="Ensembl" id="ENSCWAP00000025688.1"/>
    </source>
</evidence>
<dbReference type="AlphaFoldDB" id="A0A8C3XBQ5"/>
<dbReference type="Ensembl" id="ENSCWAT00000027843.1">
    <property type="protein sequence ID" value="ENSCWAP00000025688.1"/>
    <property type="gene ID" value="ENSCWAG00000019477.1"/>
</dbReference>
<reference evidence="1" key="2">
    <citation type="submission" date="2025-09" db="UniProtKB">
        <authorList>
            <consortium name="Ensembl"/>
        </authorList>
    </citation>
    <scope>IDENTIFICATION</scope>
</reference>
<protein>
    <submittedName>
        <fullName evidence="1">Uncharacterized protein</fullName>
    </submittedName>
</protein>
<sequence>LSHTVTQNRINKEKAKLPAFSEAYLNSTDNQSRGSIATKGYCIPSHLKNKKITEHNSSE</sequence>
<name>A0A8C3XBQ5_9CETA</name>
<proteinExistence type="predicted"/>